<sequence length="113" mass="11946">MGVASKAGGWAFKAFTHLSVCHSEFCFVFVFSIGKRGIGKGESLGLGQDCRYTSMVVLSEGMLVPVMVAIRIGPFGVGKSPALVVAAVAAFVIGLIAILSIPWCRSDKSRDHQ</sequence>
<proteinExistence type="predicted"/>
<keyword evidence="2" id="KW-1185">Reference proteome</keyword>
<dbReference type="Proteomes" id="UP001060215">
    <property type="component" value="Chromosome 6"/>
</dbReference>
<accession>A0ACC0I8L7</accession>
<evidence type="ECO:0000313" key="2">
    <source>
        <dbReference type="Proteomes" id="UP001060215"/>
    </source>
</evidence>
<protein>
    <submittedName>
        <fullName evidence="1">Uncharacterized protein</fullName>
    </submittedName>
</protein>
<dbReference type="EMBL" id="CM045763">
    <property type="protein sequence ID" value="KAI8021343.1"/>
    <property type="molecule type" value="Genomic_DNA"/>
</dbReference>
<organism evidence="1 2">
    <name type="scientific">Camellia lanceoleosa</name>
    <dbReference type="NCBI Taxonomy" id="1840588"/>
    <lineage>
        <taxon>Eukaryota</taxon>
        <taxon>Viridiplantae</taxon>
        <taxon>Streptophyta</taxon>
        <taxon>Embryophyta</taxon>
        <taxon>Tracheophyta</taxon>
        <taxon>Spermatophyta</taxon>
        <taxon>Magnoliopsida</taxon>
        <taxon>eudicotyledons</taxon>
        <taxon>Gunneridae</taxon>
        <taxon>Pentapetalae</taxon>
        <taxon>asterids</taxon>
        <taxon>Ericales</taxon>
        <taxon>Theaceae</taxon>
        <taxon>Camellia</taxon>
    </lineage>
</organism>
<name>A0ACC0I8L7_9ERIC</name>
<comment type="caution">
    <text evidence="1">The sequence shown here is derived from an EMBL/GenBank/DDBJ whole genome shotgun (WGS) entry which is preliminary data.</text>
</comment>
<reference evidence="1 2" key="1">
    <citation type="journal article" date="2022" name="Plant J.">
        <title>Chromosome-level genome of Camellia lanceoleosa provides a valuable resource for understanding genome evolution and self-incompatibility.</title>
        <authorList>
            <person name="Gong W."/>
            <person name="Xiao S."/>
            <person name="Wang L."/>
            <person name="Liao Z."/>
            <person name="Chang Y."/>
            <person name="Mo W."/>
            <person name="Hu G."/>
            <person name="Li W."/>
            <person name="Zhao G."/>
            <person name="Zhu H."/>
            <person name="Hu X."/>
            <person name="Ji K."/>
            <person name="Xiang X."/>
            <person name="Song Q."/>
            <person name="Yuan D."/>
            <person name="Jin S."/>
            <person name="Zhang L."/>
        </authorList>
    </citation>
    <scope>NUCLEOTIDE SEQUENCE [LARGE SCALE GENOMIC DNA]</scope>
    <source>
        <strain evidence="1">SQ_2022a</strain>
    </source>
</reference>
<evidence type="ECO:0000313" key="1">
    <source>
        <dbReference type="EMBL" id="KAI8021343.1"/>
    </source>
</evidence>
<gene>
    <name evidence="1" type="ORF">LOK49_LG03G03547</name>
</gene>